<dbReference type="SMART" id="SM00320">
    <property type="entry name" value="WD40"/>
    <property type="match status" value="11"/>
</dbReference>
<dbReference type="Pfam" id="PF08625">
    <property type="entry name" value="Utp13"/>
    <property type="match status" value="1"/>
</dbReference>
<dbReference type="InterPro" id="IPR013934">
    <property type="entry name" value="Utp13_C"/>
</dbReference>
<dbReference type="InterPro" id="IPR020472">
    <property type="entry name" value="WD40_PAC1"/>
</dbReference>
<evidence type="ECO:0000313" key="11">
    <source>
        <dbReference type="Proteomes" id="UP000005666"/>
    </source>
</evidence>
<dbReference type="GO" id="GO:0034388">
    <property type="term" value="C:Pwp2p-containing subcomplex of 90S preribosome"/>
    <property type="evidence" value="ECO:0007669"/>
    <property type="project" value="EnsemblFungi"/>
</dbReference>
<dbReference type="OMA" id="PYVQRHF"/>
<dbReference type="PANTHER" id="PTHR19854">
    <property type="entry name" value="TRANSDUCIN BETA-LIKE 3"/>
    <property type="match status" value="1"/>
</dbReference>
<reference evidence="10 11" key="1">
    <citation type="journal article" date="2011" name="Proc. Natl. Acad. Sci. U.S.A.">
        <title>Evolutionary erosion of yeast sex chromosomes by mating-type switching accidents.</title>
        <authorList>
            <person name="Gordon J.L."/>
            <person name="Armisen D."/>
            <person name="Proux-Wera E."/>
            <person name="Oheigeartaigh S.S."/>
            <person name="Byrne K.P."/>
            <person name="Wolfe K.H."/>
        </authorList>
    </citation>
    <scope>NUCLEOTIDE SEQUENCE [LARGE SCALE GENOMIC DNA]</scope>
    <source>
        <strain evidence="11">ATCC 24235 / CBS 4417 / NBRC 1672 / NRRL Y-8282 / UCD 70-5</strain>
    </source>
</reference>
<keyword evidence="5" id="KW-0677">Repeat</keyword>
<keyword evidence="3" id="KW-0698">rRNA processing</keyword>
<dbReference type="eggNOG" id="KOG0319">
    <property type="taxonomic scope" value="Eukaryota"/>
</dbReference>
<dbReference type="PANTHER" id="PTHR19854:SF15">
    <property type="entry name" value="TRANSDUCIN BETA-LIKE PROTEIN 3"/>
    <property type="match status" value="1"/>
</dbReference>
<dbReference type="InterPro" id="IPR036322">
    <property type="entry name" value="WD40_repeat_dom_sf"/>
</dbReference>
<dbReference type="Gene3D" id="2.130.10.10">
    <property type="entry name" value="YVTN repeat-like/Quinoprotein amine dehydrogenase"/>
    <property type="match status" value="3"/>
</dbReference>
<gene>
    <name evidence="10" type="primary">TPHA0L01080</name>
    <name evidence="10" type="ordered locus">TPHA_0L01080</name>
</gene>
<dbReference type="GO" id="GO:0034511">
    <property type="term" value="F:U3 snoRNA binding"/>
    <property type="evidence" value="ECO:0007669"/>
    <property type="project" value="EnsemblFungi"/>
</dbReference>
<comment type="subcellular location">
    <subcellularLocation>
        <location evidence="1">Nucleus</location>
        <location evidence="1">Nucleolus</location>
    </subcellularLocation>
</comment>
<dbReference type="GO" id="GO:0000472">
    <property type="term" value="P:endonucleolytic cleavage to generate mature 5'-end of SSU-rRNA from (SSU-rRNA, 5.8S rRNA, LSU-rRNA)"/>
    <property type="evidence" value="ECO:0007669"/>
    <property type="project" value="EnsemblFungi"/>
</dbReference>
<evidence type="ECO:0000256" key="4">
    <source>
        <dbReference type="ARBA" id="ARBA00022574"/>
    </source>
</evidence>
<name>G8BZY7_TETPH</name>
<sequence>MDLKNSYSHTSLRPIYAGSGAVASISEDGTILATPLLDEINIIKLSADATVEGLDHTKHNASQILHKIENDDEQEITALALTPDAQYLCYVSQAQLLKIFKLSTGKIVKSMKISSPSYVLETDPTSTLLAIGGTDGSVTVIDIENGYITHSLKGHGATISSLKFYGEQHTNTWLLSSGDTNGMVKIWDLVSRKAIHTLQEHNSAVRGIDFKLIEKKNSEDSLQLITGARDDVINHWEFKDVTNLKRCKLLKTIPVHQQIEACGFIINIDGIDDDLIYTSGGDAVLQIVSLNNNSIVKKSKKPLEELFIIGVLPVRNFTQLYLVFSDQTLQLVDLKDTFSNPKEYIEVVSSLAGNHGTIADMKVVGPNFDKLALATNSSTLRIIPISDVDDSNSVSISTELYEGHTDLLNAVDATEDGLWIATASKDNSAILWRYNPRTTLFCKYAHFQGHVSSVTSVGLPNVMNKGWPEYLITASNDLTVKKWKVPKPTDRFDIEIYSISSSEYTRRAHEKDINMLSISPNDSIFATASYDKTCKIWDLETGELKATLNNHKRGLWDVSFCQYDKFIATASGDKTVKIWSLDTFTVVKTLEGHSNAVQRCSFFNKQKQLVSTGADGLVKLWDCSTGECINTLDGHDNRIWALNVIKDGDIVITADADGVFQFWKDRTEEAREEDIEKEKLKVEQMQTLENYISSGDWTNAFLLAITLDHPARLYNVLKQSTRGVATNLYDEDGNKIIFNKELDNVISTLNDEQLLMLMQRCRDWNTNGRTHSVAQKTINCILTKYNISKLSDISGMMKVIDSILPYSQRHFNRVDNLIEESYILDHALVEMDKLF</sequence>
<feature type="repeat" description="WD" evidence="7">
    <location>
        <begin position="590"/>
        <end position="631"/>
    </location>
</feature>
<dbReference type="SUPFAM" id="SSF50978">
    <property type="entry name" value="WD40 repeat-like"/>
    <property type="match status" value="2"/>
</dbReference>
<dbReference type="Proteomes" id="UP000005666">
    <property type="component" value="Chromosome 12"/>
</dbReference>
<dbReference type="RefSeq" id="XP_003687899.1">
    <property type="nucleotide sequence ID" value="XM_003687851.1"/>
</dbReference>
<dbReference type="PROSITE" id="PS50082">
    <property type="entry name" value="WD_REPEATS_2"/>
    <property type="match status" value="6"/>
</dbReference>
<feature type="repeat" description="WD" evidence="7">
    <location>
        <begin position="401"/>
        <end position="432"/>
    </location>
</feature>
<dbReference type="InterPro" id="IPR015943">
    <property type="entry name" value="WD40/YVTN_repeat-like_dom_sf"/>
</dbReference>
<dbReference type="InterPro" id="IPR019775">
    <property type="entry name" value="WD40_repeat_CS"/>
</dbReference>
<evidence type="ECO:0000313" key="10">
    <source>
        <dbReference type="EMBL" id="CCE65465.1"/>
    </source>
</evidence>
<evidence type="ECO:0000256" key="1">
    <source>
        <dbReference type="ARBA" id="ARBA00004604"/>
    </source>
</evidence>
<dbReference type="InterPro" id="IPR057644">
    <property type="entry name" value="Beta-prop_WDR75_2nd"/>
</dbReference>
<proteinExistence type="predicted"/>
<dbReference type="PRINTS" id="PR00320">
    <property type="entry name" value="GPROTEINBRPT"/>
</dbReference>
<dbReference type="Pfam" id="PF00400">
    <property type="entry name" value="WD40"/>
    <property type="match status" value="3"/>
</dbReference>
<dbReference type="PROSITE" id="PS50294">
    <property type="entry name" value="WD_REPEATS_REGION"/>
    <property type="match status" value="5"/>
</dbReference>
<dbReference type="GO" id="GO:0000447">
    <property type="term" value="P:endonucleolytic cleavage in ITS1 to separate SSU-rRNA from 5.8S rRNA and LSU-rRNA from tricistronic rRNA transcript (SSU-rRNA, 5.8S rRNA, LSU-rRNA)"/>
    <property type="evidence" value="ECO:0007669"/>
    <property type="project" value="EnsemblFungi"/>
</dbReference>
<dbReference type="GeneID" id="11531672"/>
<feature type="repeat" description="WD" evidence="7">
    <location>
        <begin position="152"/>
        <end position="197"/>
    </location>
</feature>
<dbReference type="KEGG" id="tpf:TPHA_0L01080"/>
<evidence type="ECO:0000256" key="7">
    <source>
        <dbReference type="PROSITE-ProRule" id="PRU00221"/>
    </source>
</evidence>
<evidence type="ECO:0000259" key="9">
    <source>
        <dbReference type="Pfam" id="PF23769"/>
    </source>
</evidence>
<dbReference type="AlphaFoldDB" id="G8BZY7"/>
<evidence type="ECO:0000259" key="8">
    <source>
        <dbReference type="Pfam" id="PF08625"/>
    </source>
</evidence>
<dbReference type="STRING" id="1071381.G8BZY7"/>
<dbReference type="GO" id="GO:0000480">
    <property type="term" value="P:endonucleolytic cleavage in 5'-ETS of tricistronic rRNA transcript (SSU-rRNA, 5.8S rRNA, LSU-rRNA)"/>
    <property type="evidence" value="ECO:0007669"/>
    <property type="project" value="EnsemblFungi"/>
</dbReference>
<evidence type="ECO:0000256" key="6">
    <source>
        <dbReference type="ARBA" id="ARBA00023242"/>
    </source>
</evidence>
<dbReference type="GO" id="GO:0032040">
    <property type="term" value="C:small-subunit processome"/>
    <property type="evidence" value="ECO:0007669"/>
    <property type="project" value="EnsemblFungi"/>
</dbReference>
<keyword evidence="6" id="KW-0539">Nucleus</keyword>
<dbReference type="InterPro" id="IPR001680">
    <property type="entry name" value="WD40_rpt"/>
</dbReference>
<feature type="repeat" description="WD" evidence="7">
    <location>
        <begin position="506"/>
        <end position="547"/>
    </location>
</feature>
<dbReference type="CDD" id="cd00200">
    <property type="entry name" value="WD40"/>
    <property type="match status" value="1"/>
</dbReference>
<dbReference type="OrthoDB" id="5414888at2759"/>
<keyword evidence="4 7" id="KW-0853">WD repeat</keyword>
<feature type="domain" description="WD repeat-containing protein 75 second beta-propeller" evidence="9">
    <location>
        <begin position="426"/>
        <end position="583"/>
    </location>
</feature>
<evidence type="ECO:0000256" key="5">
    <source>
        <dbReference type="ARBA" id="ARBA00022737"/>
    </source>
</evidence>
<dbReference type="PROSITE" id="PS00678">
    <property type="entry name" value="WD_REPEATS_1"/>
    <property type="match status" value="1"/>
</dbReference>
<feature type="repeat" description="WD" evidence="7">
    <location>
        <begin position="632"/>
        <end position="673"/>
    </location>
</feature>
<dbReference type="HOGENOM" id="CLU_009276_0_0_1"/>
<accession>G8BZY7</accession>
<organism evidence="10 11">
    <name type="scientific">Tetrapisispora phaffii (strain ATCC 24235 / CBS 4417 / NBRC 1672 / NRRL Y-8282 / UCD 70-5)</name>
    <name type="common">Yeast</name>
    <name type="synonym">Fabospora phaffii</name>
    <dbReference type="NCBI Taxonomy" id="1071381"/>
    <lineage>
        <taxon>Eukaryota</taxon>
        <taxon>Fungi</taxon>
        <taxon>Dikarya</taxon>
        <taxon>Ascomycota</taxon>
        <taxon>Saccharomycotina</taxon>
        <taxon>Saccharomycetes</taxon>
        <taxon>Saccharomycetales</taxon>
        <taxon>Saccharomycetaceae</taxon>
        <taxon>Tetrapisispora</taxon>
    </lineage>
</organism>
<dbReference type="EMBL" id="HE612867">
    <property type="protein sequence ID" value="CCE65465.1"/>
    <property type="molecule type" value="Genomic_DNA"/>
</dbReference>
<dbReference type="Pfam" id="PF23769">
    <property type="entry name" value="Beta-prop_WDR75_2nd"/>
    <property type="match status" value="1"/>
</dbReference>
<keyword evidence="2" id="KW-0690">Ribosome biogenesis</keyword>
<evidence type="ECO:0000256" key="3">
    <source>
        <dbReference type="ARBA" id="ARBA00022552"/>
    </source>
</evidence>
<evidence type="ECO:0000256" key="2">
    <source>
        <dbReference type="ARBA" id="ARBA00022517"/>
    </source>
</evidence>
<keyword evidence="11" id="KW-1185">Reference proteome</keyword>
<protein>
    <submittedName>
        <fullName evidence="10">Uncharacterized protein</fullName>
    </submittedName>
</protein>
<feature type="domain" description="U3 small nucleolar RNA-associated protein 13 C-terminal" evidence="8">
    <location>
        <begin position="686"/>
        <end position="831"/>
    </location>
</feature>
<feature type="repeat" description="WD" evidence="7">
    <location>
        <begin position="548"/>
        <end position="589"/>
    </location>
</feature>